<proteinExistence type="inferred from homology"/>
<dbReference type="PROSITE" id="PS00383">
    <property type="entry name" value="TYR_PHOSPHATASE_1"/>
    <property type="match status" value="1"/>
</dbReference>
<dbReference type="EMBL" id="JABAGO010000044">
    <property type="protein sequence ID" value="NMF00347.1"/>
    <property type="molecule type" value="Genomic_DNA"/>
</dbReference>
<protein>
    <submittedName>
        <fullName evidence="2">Tyrosine-protein phosphatase</fullName>
    </submittedName>
</protein>
<sequence length="263" mass="30820">MKPFEKELLHQFDGLYNFRDIGGVKTLNGRKMKTGVLFRSDELSRLSHQDLEKISQLNIKSICDLRTPREQKSKPSRIRVEQGIKIINISIHDKSQEFTRLEFFKFLVSKSSTIDFEKIMRDLYYNMAFVSHGQINKVITLLSEQNNVPALIHCTGGKDRTGFISAVIQLLVGVPYQTVLNDYLLSNDLIAPRMKKVEKFIRWMSLFQVSPDRIKPMLEVRHEYLDDIYNEIKRKYGSIENYLCQACHVEQNRLQNLKYLLLE</sequence>
<dbReference type="SUPFAM" id="SSF52799">
    <property type="entry name" value="(Phosphotyrosine protein) phosphatases II"/>
    <property type="match status" value="1"/>
</dbReference>
<dbReference type="InterPro" id="IPR026893">
    <property type="entry name" value="Tyr/Ser_Pase_IphP-type"/>
</dbReference>
<dbReference type="InterPro" id="IPR016130">
    <property type="entry name" value="Tyr_Pase_AS"/>
</dbReference>
<dbReference type="InterPro" id="IPR029021">
    <property type="entry name" value="Prot-tyrosine_phosphatase-like"/>
</dbReference>
<comment type="caution">
    <text evidence="2">The sequence shown here is derived from an EMBL/GenBank/DDBJ whole genome shotgun (WGS) entry which is preliminary data.</text>
</comment>
<accession>A0A848D2Y8</accession>
<dbReference type="RefSeq" id="WP_168976124.1">
    <property type="nucleotide sequence ID" value="NZ_CAMJCG010000075.1"/>
</dbReference>
<dbReference type="PANTHER" id="PTHR31126:SF1">
    <property type="entry name" value="TYROSINE SPECIFIC PROTEIN PHOSPHATASES DOMAIN-CONTAINING PROTEIN"/>
    <property type="match status" value="1"/>
</dbReference>
<evidence type="ECO:0000313" key="2">
    <source>
        <dbReference type="EMBL" id="NMF00347.1"/>
    </source>
</evidence>
<reference evidence="2 3" key="1">
    <citation type="submission" date="2020-04" db="EMBL/GenBank/DDBJ databases">
        <authorList>
            <person name="Hitch T.C.A."/>
            <person name="Wylensek D."/>
            <person name="Clavel T."/>
        </authorList>
    </citation>
    <scope>NUCLEOTIDE SEQUENCE [LARGE SCALE GENOMIC DNA]</scope>
    <source>
        <strain evidence="2 3">WB01_D5_05</strain>
    </source>
</reference>
<name>A0A848D2Y8_ANEAE</name>
<dbReference type="Gene3D" id="3.90.190.10">
    <property type="entry name" value="Protein tyrosine phosphatase superfamily"/>
    <property type="match status" value="1"/>
</dbReference>
<evidence type="ECO:0000256" key="1">
    <source>
        <dbReference type="ARBA" id="ARBA00009580"/>
    </source>
</evidence>
<organism evidence="2 3">
    <name type="scientific">Aneurinibacillus aneurinilyticus</name>
    <name type="common">Bacillus aneurinolyticus</name>
    <dbReference type="NCBI Taxonomy" id="1391"/>
    <lineage>
        <taxon>Bacteria</taxon>
        <taxon>Bacillati</taxon>
        <taxon>Bacillota</taxon>
        <taxon>Bacilli</taxon>
        <taxon>Bacillales</taxon>
        <taxon>Paenibacillaceae</taxon>
        <taxon>Aneurinibacillus group</taxon>
        <taxon>Aneurinibacillus</taxon>
    </lineage>
</organism>
<dbReference type="AlphaFoldDB" id="A0A848D2Y8"/>
<dbReference type="Proteomes" id="UP000561326">
    <property type="component" value="Unassembled WGS sequence"/>
</dbReference>
<comment type="similarity">
    <text evidence="1">Belongs to the protein-tyrosine phosphatase family.</text>
</comment>
<dbReference type="Pfam" id="PF13350">
    <property type="entry name" value="Y_phosphatase3"/>
    <property type="match status" value="1"/>
</dbReference>
<dbReference type="GO" id="GO:0004721">
    <property type="term" value="F:phosphoprotein phosphatase activity"/>
    <property type="evidence" value="ECO:0007669"/>
    <property type="project" value="InterPro"/>
</dbReference>
<evidence type="ECO:0000313" key="3">
    <source>
        <dbReference type="Proteomes" id="UP000561326"/>
    </source>
</evidence>
<gene>
    <name evidence="2" type="ORF">HF838_19150</name>
</gene>
<dbReference type="PANTHER" id="PTHR31126">
    <property type="entry name" value="TYROSINE-PROTEIN PHOSPHATASE"/>
    <property type="match status" value="1"/>
</dbReference>